<name>D8QQV9_SELML</name>
<dbReference type="Gramene" id="EFJ37870">
    <property type="protein sequence ID" value="EFJ37870"/>
    <property type="gene ID" value="SELMODRAFT_74798"/>
</dbReference>
<dbReference type="OMA" id="RSIMECL"/>
<dbReference type="AlphaFoldDB" id="D8QQV9"/>
<dbReference type="PANTHER" id="PTHR46248:SF4">
    <property type="entry name" value="OS01G0147800 PROTEIN"/>
    <property type="match status" value="1"/>
</dbReference>
<dbReference type="STRING" id="88036.D8QQV9"/>
<dbReference type="InterPro" id="IPR006869">
    <property type="entry name" value="DUF547"/>
</dbReference>
<evidence type="ECO:0000313" key="3">
    <source>
        <dbReference type="EMBL" id="EFJ37870.1"/>
    </source>
</evidence>
<feature type="domain" description="DUF547" evidence="1">
    <location>
        <begin position="107"/>
        <end position="237"/>
    </location>
</feature>
<dbReference type="Gramene" id="EFJ31980">
    <property type="protein sequence ID" value="EFJ31980"/>
    <property type="gene ID" value="SELMODRAFT_87903"/>
</dbReference>
<dbReference type="OrthoDB" id="418495at2759"/>
<evidence type="ECO:0000313" key="4">
    <source>
        <dbReference type="Proteomes" id="UP000001514"/>
    </source>
</evidence>
<reference evidence="3 4" key="1">
    <citation type="journal article" date="2011" name="Science">
        <title>The Selaginella genome identifies genetic changes associated with the evolution of vascular plants.</title>
        <authorList>
            <person name="Banks J.A."/>
            <person name="Nishiyama T."/>
            <person name="Hasebe M."/>
            <person name="Bowman J.L."/>
            <person name="Gribskov M."/>
            <person name="dePamphilis C."/>
            <person name="Albert V.A."/>
            <person name="Aono N."/>
            <person name="Aoyama T."/>
            <person name="Ambrose B.A."/>
            <person name="Ashton N.W."/>
            <person name="Axtell M.J."/>
            <person name="Barker E."/>
            <person name="Barker M.S."/>
            <person name="Bennetzen J.L."/>
            <person name="Bonawitz N.D."/>
            <person name="Chapple C."/>
            <person name="Cheng C."/>
            <person name="Correa L.G."/>
            <person name="Dacre M."/>
            <person name="DeBarry J."/>
            <person name="Dreyer I."/>
            <person name="Elias M."/>
            <person name="Engstrom E.M."/>
            <person name="Estelle M."/>
            <person name="Feng L."/>
            <person name="Finet C."/>
            <person name="Floyd S.K."/>
            <person name="Frommer W.B."/>
            <person name="Fujita T."/>
            <person name="Gramzow L."/>
            <person name="Gutensohn M."/>
            <person name="Harholt J."/>
            <person name="Hattori M."/>
            <person name="Heyl A."/>
            <person name="Hirai T."/>
            <person name="Hiwatashi Y."/>
            <person name="Ishikawa M."/>
            <person name="Iwata M."/>
            <person name="Karol K.G."/>
            <person name="Koehler B."/>
            <person name="Kolukisaoglu U."/>
            <person name="Kubo M."/>
            <person name="Kurata T."/>
            <person name="Lalonde S."/>
            <person name="Li K."/>
            <person name="Li Y."/>
            <person name="Litt A."/>
            <person name="Lyons E."/>
            <person name="Manning G."/>
            <person name="Maruyama T."/>
            <person name="Michael T.P."/>
            <person name="Mikami K."/>
            <person name="Miyazaki S."/>
            <person name="Morinaga S."/>
            <person name="Murata T."/>
            <person name="Mueller-Roeber B."/>
            <person name="Nelson D.R."/>
            <person name="Obara M."/>
            <person name="Oguri Y."/>
            <person name="Olmstead R.G."/>
            <person name="Onodera N."/>
            <person name="Petersen B.L."/>
            <person name="Pils B."/>
            <person name="Prigge M."/>
            <person name="Rensing S.A."/>
            <person name="Riano-Pachon D.M."/>
            <person name="Roberts A.W."/>
            <person name="Sato Y."/>
            <person name="Scheller H.V."/>
            <person name="Schulz B."/>
            <person name="Schulz C."/>
            <person name="Shakirov E.V."/>
            <person name="Shibagaki N."/>
            <person name="Shinohara N."/>
            <person name="Shippen D.E."/>
            <person name="Soerensen I."/>
            <person name="Sotooka R."/>
            <person name="Sugimoto N."/>
            <person name="Sugita M."/>
            <person name="Sumikawa N."/>
            <person name="Tanurdzic M."/>
            <person name="Theissen G."/>
            <person name="Ulvskov P."/>
            <person name="Wakazuki S."/>
            <person name="Weng J.K."/>
            <person name="Willats W.W."/>
            <person name="Wipf D."/>
            <person name="Wolf P.G."/>
            <person name="Yang L."/>
            <person name="Zimmer A.D."/>
            <person name="Zhu Q."/>
            <person name="Mitros T."/>
            <person name="Hellsten U."/>
            <person name="Loque D."/>
            <person name="Otillar R."/>
            <person name="Salamov A."/>
            <person name="Schmutz J."/>
            <person name="Shapiro H."/>
            <person name="Lindquist E."/>
            <person name="Lucas S."/>
            <person name="Rokhsar D."/>
            <person name="Grigoriev I.V."/>
        </authorList>
    </citation>
    <scope>NUCLEOTIDE SEQUENCE [LARGE SCALE GENOMIC DNA]</scope>
</reference>
<dbReference type="FunCoup" id="D8QQV9">
    <property type="interactions" value="6"/>
</dbReference>
<dbReference type="KEGG" id="smo:SELMODRAFT_74798"/>
<dbReference type="PANTHER" id="PTHR46248">
    <property type="entry name" value="EXPRESSED PROTEIN"/>
    <property type="match status" value="1"/>
</dbReference>
<sequence length="314" mass="35071">MTRLYSLSDSDASSVISRSTFSSFSSQTKSSSSSSYTTAKNASDFSLELDRDPYGVCCQGCQSRDVGPYRHFQNIGADSFDYSRIPNSASLFRRLRVLIGKLAGVDLQHMTRQQKLAFWINVYNACMMHAFLEYGIPCGPHQVVGLMRKATLNVGGYTLNALAIEHFILRLPSHSKQAFVKLTSKDKAHIQNNLGLEWPEPLVCFALCCGSKSSPAVRVYTAGDVENELEAAKKEYLQAAVGVSQSKGKVLIPKLLDWNLRVFAKDRESLVEWICDQLPGDLQRELQRCIGRCSPSPPLQVMPYDFNFRYLLTA</sequence>
<proteinExistence type="predicted"/>
<dbReference type="eggNOG" id="ENOG502R9AE">
    <property type="taxonomic scope" value="Eukaryota"/>
</dbReference>
<keyword evidence="4" id="KW-1185">Reference proteome</keyword>
<protein>
    <recommendedName>
        <fullName evidence="1">DUF547 domain-containing protein</fullName>
    </recommendedName>
</protein>
<dbReference type="EMBL" id="GL377565">
    <property type="protein sequence ID" value="EFJ37870.1"/>
    <property type="molecule type" value="Genomic_DNA"/>
</dbReference>
<dbReference type="EMBL" id="GL377573">
    <property type="protein sequence ID" value="EFJ31980.1"/>
    <property type="molecule type" value="Genomic_DNA"/>
</dbReference>
<accession>D8QQV9</accession>
<dbReference type="HOGENOM" id="CLU_019670_4_1_1"/>
<organism evidence="4">
    <name type="scientific">Selaginella moellendorffii</name>
    <name type="common">Spikemoss</name>
    <dbReference type="NCBI Taxonomy" id="88036"/>
    <lineage>
        <taxon>Eukaryota</taxon>
        <taxon>Viridiplantae</taxon>
        <taxon>Streptophyta</taxon>
        <taxon>Embryophyta</taxon>
        <taxon>Tracheophyta</taxon>
        <taxon>Lycopodiopsida</taxon>
        <taxon>Selaginellales</taxon>
        <taxon>Selaginellaceae</taxon>
        <taxon>Selaginella</taxon>
    </lineage>
</organism>
<dbReference type="InParanoid" id="D8QQV9"/>
<evidence type="ECO:0000259" key="1">
    <source>
        <dbReference type="Pfam" id="PF04784"/>
    </source>
</evidence>
<dbReference type="KEGG" id="smo:SELMODRAFT_87903"/>
<evidence type="ECO:0000313" key="2">
    <source>
        <dbReference type="EMBL" id="EFJ31980.1"/>
    </source>
</evidence>
<gene>
    <name evidence="3" type="ORF">SELMODRAFT_74798</name>
    <name evidence="2" type="ORF">SELMODRAFT_87903</name>
</gene>
<dbReference type="Pfam" id="PF04784">
    <property type="entry name" value="DUF547"/>
    <property type="match status" value="1"/>
</dbReference>
<dbReference type="Proteomes" id="UP000001514">
    <property type="component" value="Unassembled WGS sequence"/>
</dbReference>